<dbReference type="AlphaFoldDB" id="A0A0F9X5U6"/>
<dbReference type="SUPFAM" id="SSF52540">
    <property type="entry name" value="P-loop containing nucleoside triphosphate hydrolases"/>
    <property type="match status" value="1"/>
</dbReference>
<name>A0A0F9X5U6_9ZZZZ</name>
<proteinExistence type="predicted"/>
<gene>
    <name evidence="1" type="ORF">LCGC14_0265060</name>
</gene>
<reference evidence="1" key="1">
    <citation type="journal article" date="2015" name="Nature">
        <title>Complex archaea that bridge the gap between prokaryotes and eukaryotes.</title>
        <authorList>
            <person name="Spang A."/>
            <person name="Saw J.H."/>
            <person name="Jorgensen S.L."/>
            <person name="Zaremba-Niedzwiedzka K."/>
            <person name="Martijn J."/>
            <person name="Lind A.E."/>
            <person name="van Eijk R."/>
            <person name="Schleper C."/>
            <person name="Guy L."/>
            <person name="Ettema T.J."/>
        </authorList>
    </citation>
    <scope>NUCLEOTIDE SEQUENCE</scope>
</reference>
<accession>A0A0F9X5U6</accession>
<evidence type="ECO:0000313" key="1">
    <source>
        <dbReference type="EMBL" id="KKN86943.1"/>
    </source>
</evidence>
<comment type="caution">
    <text evidence="1">The sequence shown here is derived from an EMBL/GenBank/DDBJ whole genome shotgun (WGS) entry which is preliminary data.</text>
</comment>
<protein>
    <submittedName>
        <fullName evidence="1">Uncharacterized protein</fullName>
    </submittedName>
</protein>
<dbReference type="Gene3D" id="3.40.50.300">
    <property type="entry name" value="P-loop containing nucleotide triphosphate hydrolases"/>
    <property type="match status" value="1"/>
</dbReference>
<dbReference type="InterPro" id="IPR027417">
    <property type="entry name" value="P-loop_NTPase"/>
</dbReference>
<organism evidence="1">
    <name type="scientific">marine sediment metagenome</name>
    <dbReference type="NCBI Taxonomy" id="412755"/>
    <lineage>
        <taxon>unclassified sequences</taxon>
        <taxon>metagenomes</taxon>
        <taxon>ecological metagenomes</taxon>
    </lineage>
</organism>
<sequence length="299" mass="34017">MAIIILEGIDGIGKSTIAQRLVELDGGRSLHFPHIAKNRLFEWLSQMQQALVDFPDMNVVVDRLHLSELAYGPLVRGEEGLTQFEIWVLEGWLRAHDAYLFLLDGHNQHTLDRFQERYRGVVDWRGVSQFLRYGFEFSHLTKTLVRSADLNVMVDRIRNFITYEPVTITDDGMGTVMPEVWFVGEQHNLKDKNFLPNTTLSGGCGKHLFKAFKVAGFNWDRVHVSNAYDDDGVPYPLYDKWAALGYPKVVALGGKAMAALAAYDVRSAGVWHPQYMRRFHANDVLGYAENLRKAVEICG</sequence>
<dbReference type="EMBL" id="LAZR01000143">
    <property type="protein sequence ID" value="KKN86943.1"/>
    <property type="molecule type" value="Genomic_DNA"/>
</dbReference>